<organism evidence="2 3">
    <name type="scientific">Pseudomonas eucalypticola</name>
    <dbReference type="NCBI Taxonomy" id="2599595"/>
    <lineage>
        <taxon>Bacteria</taxon>
        <taxon>Pseudomonadati</taxon>
        <taxon>Pseudomonadota</taxon>
        <taxon>Gammaproteobacteria</taxon>
        <taxon>Pseudomonadales</taxon>
        <taxon>Pseudomonadaceae</taxon>
        <taxon>Pseudomonas</taxon>
    </lineage>
</organism>
<keyword evidence="2" id="KW-0614">Plasmid</keyword>
<name>A0A7D5H7P6_9PSED</name>
<keyword evidence="1" id="KW-0472">Membrane</keyword>
<keyword evidence="1" id="KW-1133">Transmembrane helix</keyword>
<proteinExistence type="predicted"/>
<evidence type="ECO:0000313" key="3">
    <source>
        <dbReference type="Proteomes" id="UP000509568"/>
    </source>
</evidence>
<protein>
    <submittedName>
        <fullName evidence="2">Uncharacterized protein</fullName>
    </submittedName>
</protein>
<gene>
    <name evidence="2" type="ORF">HWQ56_28865</name>
</gene>
<feature type="transmembrane region" description="Helical" evidence="1">
    <location>
        <begin position="12"/>
        <end position="31"/>
    </location>
</feature>
<feature type="transmembrane region" description="Helical" evidence="1">
    <location>
        <begin position="43"/>
        <end position="61"/>
    </location>
</feature>
<dbReference type="KEGG" id="pez:HWQ56_28865"/>
<sequence length="82" mass="9146">MKPKLSIGQILLAWVNIIVGGGTAALGAWAFTVTLTDWDFKLSLYYLFAIVFGAYFARSGWRKARPSRIPTPKKVEVENETP</sequence>
<reference evidence="2 3" key="1">
    <citation type="submission" date="2020-06" db="EMBL/GenBank/DDBJ databases">
        <title>Pseudomonas eucalypticola sp. nov., an endophyte of Eucalyptus dunnii leaves with biocontrol ability of eucalyptus leaf blight.</title>
        <authorList>
            <person name="Liu Y."/>
            <person name="Song Z."/>
            <person name="Zeng H."/>
            <person name="Lu M."/>
            <person name="Wang X."/>
            <person name="Lian X."/>
            <person name="Zhang Q."/>
        </authorList>
    </citation>
    <scope>NUCLEOTIDE SEQUENCE [LARGE SCALE GENOMIC DNA]</scope>
    <source>
        <strain evidence="2 3">NP-1</strain>
        <plasmid evidence="3">ppenp1</plasmid>
    </source>
</reference>
<dbReference type="RefSeq" id="WP_176572521.1">
    <property type="nucleotide sequence ID" value="NZ_CP056031.1"/>
</dbReference>
<keyword evidence="3" id="KW-1185">Reference proteome</keyword>
<geneLocation type="plasmid" evidence="3">
    <name>ppenp1</name>
</geneLocation>
<keyword evidence="1" id="KW-0812">Transmembrane</keyword>
<accession>A0A7D5H7P6</accession>
<evidence type="ECO:0000313" key="2">
    <source>
        <dbReference type="EMBL" id="QKZ07842.1"/>
    </source>
</evidence>
<dbReference type="AlphaFoldDB" id="A0A7D5H7P6"/>
<evidence type="ECO:0000256" key="1">
    <source>
        <dbReference type="SAM" id="Phobius"/>
    </source>
</evidence>
<dbReference type="Proteomes" id="UP000509568">
    <property type="component" value="Plasmid pPENP1"/>
</dbReference>
<dbReference type="EMBL" id="CP056031">
    <property type="protein sequence ID" value="QKZ07842.1"/>
    <property type="molecule type" value="Genomic_DNA"/>
</dbReference>